<proteinExistence type="predicted"/>
<accession>A0AAV1M671</accession>
<gene>
    <name evidence="2" type="ORF">PARMNEM_LOCUS21554</name>
</gene>
<reference evidence="2 3" key="1">
    <citation type="submission" date="2023-11" db="EMBL/GenBank/DDBJ databases">
        <authorList>
            <person name="Hedman E."/>
            <person name="Englund M."/>
            <person name="Stromberg M."/>
            <person name="Nyberg Akerstrom W."/>
            <person name="Nylinder S."/>
            <person name="Jareborg N."/>
            <person name="Kallberg Y."/>
            <person name="Kronander E."/>
        </authorList>
    </citation>
    <scope>NUCLEOTIDE SEQUENCE [LARGE SCALE GENOMIC DNA]</scope>
</reference>
<feature type="region of interest" description="Disordered" evidence="1">
    <location>
        <begin position="89"/>
        <end position="108"/>
    </location>
</feature>
<name>A0AAV1M671_9NEOP</name>
<dbReference type="EMBL" id="CAVLGL010000148">
    <property type="protein sequence ID" value="CAK1603141.1"/>
    <property type="molecule type" value="Genomic_DNA"/>
</dbReference>
<organism evidence="2 3">
    <name type="scientific">Parnassius mnemosyne</name>
    <name type="common">clouded apollo</name>
    <dbReference type="NCBI Taxonomy" id="213953"/>
    <lineage>
        <taxon>Eukaryota</taxon>
        <taxon>Metazoa</taxon>
        <taxon>Ecdysozoa</taxon>
        <taxon>Arthropoda</taxon>
        <taxon>Hexapoda</taxon>
        <taxon>Insecta</taxon>
        <taxon>Pterygota</taxon>
        <taxon>Neoptera</taxon>
        <taxon>Endopterygota</taxon>
        <taxon>Lepidoptera</taxon>
        <taxon>Glossata</taxon>
        <taxon>Ditrysia</taxon>
        <taxon>Papilionoidea</taxon>
        <taxon>Papilionidae</taxon>
        <taxon>Parnassiinae</taxon>
        <taxon>Parnassini</taxon>
        <taxon>Parnassius</taxon>
        <taxon>Driopa</taxon>
    </lineage>
</organism>
<keyword evidence="3" id="KW-1185">Reference proteome</keyword>
<sequence>MACQPKRSETVVIHEFLAFVQQKLDVMDQVSLEQTLMTSFTEDEIIQATKVLADSAVTQIRLITRHRDGRVDSLKEKWKNVKDHYQKELRKIPQPRSGDPGTEFKSTW</sequence>
<protein>
    <submittedName>
        <fullName evidence="2">Uncharacterized protein</fullName>
    </submittedName>
</protein>
<evidence type="ECO:0000313" key="2">
    <source>
        <dbReference type="EMBL" id="CAK1603141.1"/>
    </source>
</evidence>
<dbReference type="Proteomes" id="UP001314205">
    <property type="component" value="Unassembled WGS sequence"/>
</dbReference>
<comment type="caution">
    <text evidence="2">The sequence shown here is derived from an EMBL/GenBank/DDBJ whole genome shotgun (WGS) entry which is preliminary data.</text>
</comment>
<evidence type="ECO:0000256" key="1">
    <source>
        <dbReference type="SAM" id="MobiDB-lite"/>
    </source>
</evidence>
<evidence type="ECO:0000313" key="3">
    <source>
        <dbReference type="Proteomes" id="UP001314205"/>
    </source>
</evidence>
<dbReference type="AlphaFoldDB" id="A0AAV1M671"/>